<dbReference type="Pfam" id="PF00005">
    <property type="entry name" value="ABC_tran"/>
    <property type="match status" value="2"/>
</dbReference>
<evidence type="ECO:0000256" key="3">
    <source>
        <dbReference type="ARBA" id="ARBA00022737"/>
    </source>
</evidence>
<gene>
    <name evidence="10" type="ORF">BEMITA_LOCUS3850</name>
</gene>
<dbReference type="KEGG" id="btab:109032502"/>
<dbReference type="FunFam" id="3.40.50.300:FF:000104">
    <property type="entry name" value="ATP-binding cassette sub-family F member 3"/>
    <property type="match status" value="1"/>
</dbReference>
<organism evidence="10 11">
    <name type="scientific">Bemisia tabaci</name>
    <name type="common">Sweetpotato whitefly</name>
    <name type="synonym">Aleurodes tabaci</name>
    <dbReference type="NCBI Taxonomy" id="7038"/>
    <lineage>
        <taxon>Eukaryota</taxon>
        <taxon>Metazoa</taxon>
        <taxon>Ecdysozoa</taxon>
        <taxon>Arthropoda</taxon>
        <taxon>Hexapoda</taxon>
        <taxon>Insecta</taxon>
        <taxon>Pterygota</taxon>
        <taxon>Neoptera</taxon>
        <taxon>Paraneoptera</taxon>
        <taxon>Hemiptera</taxon>
        <taxon>Sternorrhyncha</taxon>
        <taxon>Aleyrodoidea</taxon>
        <taxon>Aleyrodidae</taxon>
        <taxon>Aleyrodinae</taxon>
        <taxon>Bemisia</taxon>
    </lineage>
</organism>
<keyword evidence="3" id="KW-0677">Repeat</keyword>
<reference evidence="10" key="1">
    <citation type="submission" date="2021-12" db="EMBL/GenBank/DDBJ databases">
        <authorList>
            <person name="King R."/>
        </authorList>
    </citation>
    <scope>NUCLEOTIDE SEQUENCE</scope>
</reference>
<dbReference type="Pfam" id="PF12848">
    <property type="entry name" value="ABC_tran_Xtn"/>
    <property type="match status" value="1"/>
</dbReference>
<keyword evidence="2" id="KW-0597">Phosphoprotein</keyword>
<feature type="domain" description="ABC transporter" evidence="9">
    <location>
        <begin position="395"/>
        <end position="612"/>
    </location>
</feature>
<dbReference type="FunFam" id="3.40.50.300:FF:000467">
    <property type="entry name" value="ATP-binding cassette sub-family F member 2"/>
    <property type="match status" value="1"/>
</dbReference>
<proteinExistence type="inferred from homology"/>
<keyword evidence="5" id="KW-0067">ATP-binding</keyword>
<dbReference type="InterPro" id="IPR027417">
    <property type="entry name" value="P-loop_NTPase"/>
</dbReference>
<dbReference type="Proteomes" id="UP001152759">
    <property type="component" value="Chromosome 2"/>
</dbReference>
<keyword evidence="4" id="KW-0547">Nucleotide-binding</keyword>
<dbReference type="SUPFAM" id="SSF52540">
    <property type="entry name" value="P-loop containing nucleoside triphosphate hydrolases"/>
    <property type="match status" value="2"/>
</dbReference>
<dbReference type="InterPro" id="IPR003439">
    <property type="entry name" value="ABC_transporter-like_ATP-bd"/>
</dbReference>
<dbReference type="GO" id="GO:0016887">
    <property type="term" value="F:ATP hydrolysis activity"/>
    <property type="evidence" value="ECO:0007669"/>
    <property type="project" value="InterPro"/>
</dbReference>
<dbReference type="PROSITE" id="PS50893">
    <property type="entry name" value="ABC_TRANSPORTER_2"/>
    <property type="match status" value="2"/>
</dbReference>
<evidence type="ECO:0000256" key="1">
    <source>
        <dbReference type="ARBA" id="ARBA00011054"/>
    </source>
</evidence>
<feature type="compositionally biased region" description="Basic and acidic residues" evidence="8">
    <location>
        <begin position="31"/>
        <end position="45"/>
    </location>
</feature>
<evidence type="ECO:0000256" key="7">
    <source>
        <dbReference type="ARBA" id="ARBA00073918"/>
    </source>
</evidence>
<evidence type="ECO:0000256" key="4">
    <source>
        <dbReference type="ARBA" id="ARBA00022741"/>
    </source>
</evidence>
<keyword evidence="11" id="KW-1185">Reference proteome</keyword>
<feature type="compositionally biased region" description="Basic and acidic residues" evidence="8">
    <location>
        <begin position="1"/>
        <end position="18"/>
    </location>
</feature>
<accession>A0A9P0EYM9</accession>
<dbReference type="PANTHER" id="PTHR19211">
    <property type="entry name" value="ATP-BINDING TRANSPORT PROTEIN-RELATED"/>
    <property type="match status" value="1"/>
</dbReference>
<evidence type="ECO:0000259" key="9">
    <source>
        <dbReference type="PROSITE" id="PS50893"/>
    </source>
</evidence>
<dbReference type="SMART" id="SM00382">
    <property type="entry name" value="AAA"/>
    <property type="match status" value="2"/>
</dbReference>
<name>A0A9P0EYM9_BEMTA</name>
<dbReference type="CDD" id="cd03221">
    <property type="entry name" value="ABCF_EF-3"/>
    <property type="match status" value="2"/>
</dbReference>
<dbReference type="Gene3D" id="3.40.50.300">
    <property type="entry name" value="P-loop containing nucleotide triphosphate hydrolases"/>
    <property type="match status" value="2"/>
</dbReference>
<dbReference type="GO" id="GO:0005524">
    <property type="term" value="F:ATP binding"/>
    <property type="evidence" value="ECO:0007669"/>
    <property type="project" value="UniProtKB-KW"/>
</dbReference>
<evidence type="ECO:0000313" key="10">
    <source>
        <dbReference type="EMBL" id="CAH0384537.1"/>
    </source>
</evidence>
<dbReference type="PANTHER" id="PTHR19211:SF15">
    <property type="entry name" value="ATP-BINDING CASSETTE SUB-FAMILY F MEMBER 2"/>
    <property type="match status" value="1"/>
</dbReference>
<dbReference type="InterPro" id="IPR017871">
    <property type="entry name" value="ABC_transporter-like_CS"/>
</dbReference>
<feature type="region of interest" description="Disordered" evidence="8">
    <location>
        <begin position="1"/>
        <end position="45"/>
    </location>
</feature>
<dbReference type="AlphaFoldDB" id="A0A9P0EYM9"/>
<dbReference type="PROSITE" id="PS00211">
    <property type="entry name" value="ABC_TRANSPORTER_1"/>
    <property type="match status" value="1"/>
</dbReference>
<evidence type="ECO:0000256" key="6">
    <source>
        <dbReference type="ARBA" id="ARBA00022990"/>
    </source>
</evidence>
<dbReference type="InterPro" id="IPR003593">
    <property type="entry name" value="AAA+_ATPase"/>
</dbReference>
<dbReference type="OrthoDB" id="2110130at2759"/>
<protein>
    <recommendedName>
        <fullName evidence="7">ATP-binding cassette sub-family F member 2</fullName>
    </recommendedName>
</protein>
<evidence type="ECO:0000256" key="5">
    <source>
        <dbReference type="ARBA" id="ARBA00022840"/>
    </source>
</evidence>
<keyword evidence="6" id="KW-0007">Acetylation</keyword>
<dbReference type="EMBL" id="OU963863">
    <property type="protein sequence ID" value="CAH0384537.1"/>
    <property type="molecule type" value="Genomic_DNA"/>
</dbReference>
<evidence type="ECO:0000256" key="2">
    <source>
        <dbReference type="ARBA" id="ARBA00022553"/>
    </source>
</evidence>
<sequence length="626" mass="71289">MPSDAKKREQLKKKEAAKARQLGGKNKKAPPKKDDPKVNGKENGRELSAEEALCLKLEMDARLNAEARSCTGSLAVHPRSRDIKIENFSVTFHGCELIQDTVLELNCGRRYGLLGLNGSGKSTLLAVVGNREVPIPDHIDIFHLSREMPASDKSALQCVMEVDEERVRLEKLAETLVMNEDDESQEQLMDVYERLDDMNADTAEARAANILNGLGFTREMQLKKTKDFSGGWRMRIALARALYVKPHLLLLDEPTNHLDLDACVWLEEELKTYKRILVIISHSQDFLNGVCTNTIHLDKQRLKNYTGNYDAFVRTRMELLENQMKQYNWEQDQIAHMKNYIARFGHGSAKLARQAQSKEKTLAKMVAQGLTEKVTNDKLLTFYFPSCGTIPPPVIMVQNVSFRYSDDSPYIYKNLEFGIDLDTRLALVGPNGAGKSTLLKLLYGDLVPTEGMIRKNSHLRFAQYHQHLHELLDLDLSPLEYMMKSFPDVKEREEMRKIIGRYGLTGRQQVCPIRQLSDGQKCRVVFAYLAWQAPHLLLLDEPTNHLDMETIDALADAINDFEGGMVLVSHDFRLISQVAEEIWVCENGTVTKWQGDILAYKQHLKEKIFKNNEKNAAAEKARSRKK</sequence>
<feature type="domain" description="ABC transporter" evidence="9">
    <location>
        <begin position="83"/>
        <end position="324"/>
    </location>
</feature>
<dbReference type="InterPro" id="IPR050611">
    <property type="entry name" value="ABCF"/>
</dbReference>
<dbReference type="InterPro" id="IPR032781">
    <property type="entry name" value="ABC_tran_Xtn"/>
</dbReference>
<evidence type="ECO:0000256" key="8">
    <source>
        <dbReference type="SAM" id="MobiDB-lite"/>
    </source>
</evidence>
<comment type="similarity">
    <text evidence="1">Belongs to the ABC transporter superfamily. ABCF family. EF3 subfamily.</text>
</comment>
<evidence type="ECO:0000313" key="11">
    <source>
        <dbReference type="Proteomes" id="UP001152759"/>
    </source>
</evidence>